<evidence type="ECO:0000256" key="4">
    <source>
        <dbReference type="ARBA" id="ARBA00022989"/>
    </source>
</evidence>
<dbReference type="GO" id="GO:0016020">
    <property type="term" value="C:membrane"/>
    <property type="evidence" value="ECO:0007669"/>
    <property type="project" value="UniProtKB-SubCell"/>
</dbReference>
<accession>A0A2X0NQW0</accession>
<dbReference type="STRING" id="796604.A0A2X0NQW0"/>
<keyword evidence="5 7" id="KW-0472">Membrane</keyword>
<proteinExistence type="predicted"/>
<organism evidence="8 9">
    <name type="scientific">Microbotryum silenes-dioicae</name>
    <dbReference type="NCBI Taxonomy" id="796604"/>
    <lineage>
        <taxon>Eukaryota</taxon>
        <taxon>Fungi</taxon>
        <taxon>Dikarya</taxon>
        <taxon>Basidiomycota</taxon>
        <taxon>Pucciniomycotina</taxon>
        <taxon>Microbotryomycetes</taxon>
        <taxon>Microbotryales</taxon>
        <taxon>Microbotryaceae</taxon>
        <taxon>Microbotryum</taxon>
    </lineage>
</organism>
<comment type="subcellular location">
    <subcellularLocation>
        <location evidence="1">Membrane</location>
        <topology evidence="1">Multi-pass membrane protein</topology>
    </subcellularLocation>
</comment>
<gene>
    <name evidence="8" type="primary">BQ5605_C015g07921</name>
    <name evidence="8" type="ORF">BQ5605_C015G07921</name>
</gene>
<evidence type="ECO:0000256" key="2">
    <source>
        <dbReference type="ARBA" id="ARBA00022448"/>
    </source>
</evidence>
<evidence type="ECO:0000256" key="3">
    <source>
        <dbReference type="ARBA" id="ARBA00022692"/>
    </source>
</evidence>
<keyword evidence="3 7" id="KW-0812">Transmembrane</keyword>
<dbReference type="SUPFAM" id="SSF103473">
    <property type="entry name" value="MFS general substrate transporter"/>
    <property type="match status" value="1"/>
</dbReference>
<feature type="transmembrane region" description="Helical" evidence="7">
    <location>
        <begin position="362"/>
        <end position="380"/>
    </location>
</feature>
<feature type="region of interest" description="Disordered" evidence="6">
    <location>
        <begin position="1"/>
        <end position="22"/>
    </location>
</feature>
<dbReference type="Pfam" id="PF07690">
    <property type="entry name" value="MFS_1"/>
    <property type="match status" value="1"/>
</dbReference>
<keyword evidence="9" id="KW-1185">Reference proteome</keyword>
<feature type="transmembrane region" description="Helical" evidence="7">
    <location>
        <begin position="146"/>
        <end position="164"/>
    </location>
</feature>
<feature type="transmembrane region" description="Helical" evidence="7">
    <location>
        <begin position="78"/>
        <end position="96"/>
    </location>
</feature>
<protein>
    <submittedName>
        <fullName evidence="8">BQ5605_C015g07921 protein</fullName>
    </submittedName>
</protein>
<keyword evidence="4 7" id="KW-1133">Transmembrane helix</keyword>
<dbReference type="PANTHER" id="PTHR43791:SF48">
    <property type="entry name" value="TRANSPORTER, PUTATIVE (AFU_ORTHOLOGUE AFUA_4G01000)-RELATED"/>
    <property type="match status" value="1"/>
</dbReference>
<evidence type="ECO:0000256" key="7">
    <source>
        <dbReference type="SAM" id="Phobius"/>
    </source>
</evidence>
<feature type="transmembrane region" description="Helical" evidence="7">
    <location>
        <begin position="170"/>
        <end position="191"/>
    </location>
</feature>
<dbReference type="PANTHER" id="PTHR43791">
    <property type="entry name" value="PERMEASE-RELATED"/>
    <property type="match status" value="1"/>
</dbReference>
<dbReference type="Proteomes" id="UP000249464">
    <property type="component" value="Unassembled WGS sequence"/>
</dbReference>
<feature type="transmembrane region" description="Helical" evidence="7">
    <location>
        <begin position="225"/>
        <end position="245"/>
    </location>
</feature>
<dbReference type="InterPro" id="IPR036259">
    <property type="entry name" value="MFS_trans_sf"/>
</dbReference>
<dbReference type="GO" id="GO:0022857">
    <property type="term" value="F:transmembrane transporter activity"/>
    <property type="evidence" value="ECO:0007669"/>
    <property type="project" value="InterPro"/>
</dbReference>
<feature type="transmembrane region" description="Helical" evidence="7">
    <location>
        <begin position="337"/>
        <end position="355"/>
    </location>
</feature>
<evidence type="ECO:0000313" key="8">
    <source>
        <dbReference type="EMBL" id="SGY17873.1"/>
    </source>
</evidence>
<evidence type="ECO:0000256" key="5">
    <source>
        <dbReference type="ARBA" id="ARBA00023136"/>
    </source>
</evidence>
<feature type="transmembrane region" description="Helical" evidence="7">
    <location>
        <begin position="386"/>
        <end position="410"/>
    </location>
</feature>
<dbReference type="EMBL" id="FQNC01000015">
    <property type="protein sequence ID" value="SGY17873.1"/>
    <property type="molecule type" value="Genomic_DNA"/>
</dbReference>
<evidence type="ECO:0000313" key="9">
    <source>
        <dbReference type="Proteomes" id="UP000249464"/>
    </source>
</evidence>
<dbReference type="InterPro" id="IPR011701">
    <property type="entry name" value="MFS"/>
</dbReference>
<reference evidence="8 9" key="1">
    <citation type="submission" date="2016-11" db="EMBL/GenBank/DDBJ databases">
        <authorList>
            <person name="Jaros S."/>
            <person name="Januszkiewicz K."/>
            <person name="Wedrychowicz H."/>
        </authorList>
    </citation>
    <scope>NUCLEOTIDE SEQUENCE [LARGE SCALE GENOMIC DNA]</scope>
</reference>
<dbReference type="AlphaFoldDB" id="A0A2X0NQW0"/>
<sequence length="515" mass="56974">MPSSIHSTLDVPDARSVPTSGDSKVGLVEQLGVEPYLDVRAETVSCPVGNPMYLDSSFSLADIHVVFQALRRKIDRRVIAPVFLMCLFSFIDRANVANARIAGMEKDLQMTGIYDFNLLVTSFYIGYLVTEIPGNYLCKIFGPSRFLPCITLLFGIFSVANAFAKTFGQMMGLRFILGVCESALIPGSVYYMSRWYRKDELAVRIASFSGLIQARPFGMVHSWRLIFFAEGFITISVSIMAWFVMTASPETATWLSADEKELAVNRVKSENVGATTLIDKASKRLYLQGMFNKTAIVCALLNTCNNLTGQGQVFFLPSIVKSIYPHRSVVSLQLFTVPPHAVGICWTLGVAYLSYRTRRRAIYIVICSSVMLMAYIMFIATLNAKVRYAACFLIGAVHANAVMILSWTAINTTSETARAGALALNVLFANLGGVAAGWTFIAKFGQRQIPGNVMNLCTSAILIGTSGGLWWWQAKENYRRDEKASLDGKEGLSKHREGVDDALLGQTHPDFRFFH</sequence>
<feature type="transmembrane region" description="Helical" evidence="7">
    <location>
        <begin position="422"/>
        <end position="441"/>
    </location>
</feature>
<evidence type="ECO:0000256" key="1">
    <source>
        <dbReference type="ARBA" id="ARBA00004141"/>
    </source>
</evidence>
<keyword evidence="2" id="KW-0813">Transport</keyword>
<feature type="transmembrane region" description="Helical" evidence="7">
    <location>
        <begin position="116"/>
        <end position="134"/>
    </location>
</feature>
<name>A0A2X0NQW0_9BASI</name>
<feature type="transmembrane region" description="Helical" evidence="7">
    <location>
        <begin position="453"/>
        <end position="472"/>
    </location>
</feature>
<dbReference type="Gene3D" id="1.20.1250.20">
    <property type="entry name" value="MFS general substrate transporter like domains"/>
    <property type="match status" value="2"/>
</dbReference>
<evidence type="ECO:0000256" key="6">
    <source>
        <dbReference type="SAM" id="MobiDB-lite"/>
    </source>
</evidence>